<dbReference type="InterPro" id="IPR000873">
    <property type="entry name" value="AMP-dep_synth/lig_dom"/>
</dbReference>
<evidence type="ECO:0000313" key="4">
    <source>
        <dbReference type="Proteomes" id="UP001595765"/>
    </source>
</evidence>
<protein>
    <submittedName>
        <fullName evidence="3">Phenylacetate--CoA ligase family protein</fullName>
    </submittedName>
</protein>
<dbReference type="Pfam" id="PF14535">
    <property type="entry name" value="AMP-binding_C_2"/>
    <property type="match status" value="1"/>
</dbReference>
<dbReference type="Pfam" id="PF00501">
    <property type="entry name" value="AMP-binding"/>
    <property type="match status" value="1"/>
</dbReference>
<name>A0ABV8HSU1_9ACTN</name>
<dbReference type="PANTHER" id="PTHR43845:SF1">
    <property type="entry name" value="BLR5969 PROTEIN"/>
    <property type="match status" value="1"/>
</dbReference>
<proteinExistence type="predicted"/>
<sequence length="453" mass="50023">MDGNSYWNPRHETMPRRQLEALQLAKLSRAIGWALDRPGLQGRLLREAGVSPDRLTSLADLERIPFLTREAWMDTQLAAPPYGELLAAPPDTAIRQHVTSGTTGRQPIRVLDGMKDWEWIAEMWCYAFWGFGVRPRDRVFVAFGYGGFIGFWGAHYACEKMGCLVLPGGNMTTEARLRSMVDNGATVLCSTPTYALRLAQEARRLGIDLVNGPVERVILSGEPAGSIPATKRLIEAEWGARTADTAGMTELGTVVMFECEARPGGCHIIEDHFIEEVVDPDSGRPLPYGELGERVVTSFGRGFIPLIRYRTRDLVVRTPGGRCPCGRTWDLYDGGIRGRVDDMLLVRGTNVYPRAIEAIVREYPEIDEFRIRLHTVDGIREEVEVQIEVAGRGAADGRLVPALAKSLAEGTGGLRIGVREVAAGTLPRFELKAQRVQDDRIVIGSGRAKEAVT</sequence>
<gene>
    <name evidence="3" type="ORF">ACFO3J_25395</name>
</gene>
<dbReference type="PANTHER" id="PTHR43845">
    <property type="entry name" value="BLR5969 PROTEIN"/>
    <property type="match status" value="1"/>
</dbReference>
<dbReference type="SUPFAM" id="SSF56801">
    <property type="entry name" value="Acetyl-CoA synthetase-like"/>
    <property type="match status" value="1"/>
</dbReference>
<dbReference type="GO" id="GO:0016874">
    <property type="term" value="F:ligase activity"/>
    <property type="evidence" value="ECO:0007669"/>
    <property type="project" value="UniProtKB-KW"/>
</dbReference>
<accession>A0ABV8HSU1</accession>
<dbReference type="RefSeq" id="WP_386433589.1">
    <property type="nucleotide sequence ID" value="NZ_JBHSBB010000018.1"/>
</dbReference>
<keyword evidence="4" id="KW-1185">Reference proteome</keyword>
<dbReference type="EMBL" id="JBHSBB010000018">
    <property type="protein sequence ID" value="MFC4034776.1"/>
    <property type="molecule type" value="Genomic_DNA"/>
</dbReference>
<dbReference type="Gene3D" id="3.30.300.30">
    <property type="match status" value="1"/>
</dbReference>
<dbReference type="InterPro" id="IPR042099">
    <property type="entry name" value="ANL_N_sf"/>
</dbReference>
<reference evidence="4" key="1">
    <citation type="journal article" date="2019" name="Int. J. Syst. Evol. Microbiol.">
        <title>The Global Catalogue of Microorganisms (GCM) 10K type strain sequencing project: providing services to taxonomists for standard genome sequencing and annotation.</title>
        <authorList>
            <consortium name="The Broad Institute Genomics Platform"/>
            <consortium name="The Broad Institute Genome Sequencing Center for Infectious Disease"/>
            <person name="Wu L."/>
            <person name="Ma J."/>
        </authorList>
    </citation>
    <scope>NUCLEOTIDE SEQUENCE [LARGE SCALE GENOMIC DNA]</scope>
    <source>
        <strain evidence="4">CGMCC 4.7237</strain>
    </source>
</reference>
<dbReference type="Gene3D" id="3.40.50.12780">
    <property type="entry name" value="N-terminal domain of ligase-like"/>
    <property type="match status" value="1"/>
</dbReference>
<dbReference type="Proteomes" id="UP001595765">
    <property type="component" value="Unassembled WGS sequence"/>
</dbReference>
<comment type="caution">
    <text evidence="3">The sequence shown here is derived from an EMBL/GenBank/DDBJ whole genome shotgun (WGS) entry which is preliminary data.</text>
</comment>
<evidence type="ECO:0000259" key="2">
    <source>
        <dbReference type="Pfam" id="PF14535"/>
    </source>
</evidence>
<evidence type="ECO:0000259" key="1">
    <source>
        <dbReference type="Pfam" id="PF00501"/>
    </source>
</evidence>
<evidence type="ECO:0000313" key="3">
    <source>
        <dbReference type="EMBL" id="MFC4034776.1"/>
    </source>
</evidence>
<organism evidence="3 4">
    <name type="scientific">Streptomyces polygonati</name>
    <dbReference type="NCBI Taxonomy" id="1617087"/>
    <lineage>
        <taxon>Bacteria</taxon>
        <taxon>Bacillati</taxon>
        <taxon>Actinomycetota</taxon>
        <taxon>Actinomycetes</taxon>
        <taxon>Kitasatosporales</taxon>
        <taxon>Streptomycetaceae</taxon>
        <taxon>Streptomyces</taxon>
    </lineage>
</organism>
<feature type="domain" description="AMP-dependent ligase C-terminal" evidence="2">
    <location>
        <begin position="348"/>
        <end position="440"/>
    </location>
</feature>
<feature type="domain" description="AMP-dependent synthetase/ligase" evidence="1">
    <location>
        <begin position="97"/>
        <end position="296"/>
    </location>
</feature>
<keyword evidence="3" id="KW-0436">Ligase</keyword>
<dbReference type="InterPro" id="IPR028154">
    <property type="entry name" value="AMP-dep_Lig_C"/>
</dbReference>
<dbReference type="InterPro" id="IPR045851">
    <property type="entry name" value="AMP-bd_C_sf"/>
</dbReference>